<dbReference type="GO" id="GO:0000034">
    <property type="term" value="F:adenine deaminase activity"/>
    <property type="evidence" value="ECO:0007669"/>
    <property type="project" value="UniProtKB-UniRule"/>
</dbReference>
<dbReference type="HOGENOM" id="CLU_027935_0_0_9"/>
<dbReference type="EC" id="3.5.4.2" evidence="2 6"/>
<reference evidence="9 10" key="1">
    <citation type="journal article" date="2011" name="J. Bacteriol.">
        <title>Genome Sequence of the Ruminal Bacterium Megasphaera elsdenii.</title>
        <authorList>
            <person name="Marx H."/>
            <person name="Graf A.B."/>
            <person name="Tatto N."/>
            <person name="Thallinger G.G."/>
            <person name="Mattanovich D."/>
            <person name="Sauer M."/>
        </authorList>
    </citation>
    <scope>NUCLEOTIDE SEQUENCE [LARGE SCALE GENOMIC DNA]</scope>
    <source>
        <strain evidence="9 10">DSM 20460</strain>
    </source>
</reference>
<protein>
    <recommendedName>
        <fullName evidence="2 6">Adenine deaminase</fullName>
        <shortName evidence="6">Adenase</shortName>
        <shortName evidence="6">Adenine aminase</shortName>
        <ecNumber evidence="2 6">3.5.4.2</ecNumber>
    </recommendedName>
</protein>
<accession>G0VQV6</accession>
<organism evidence="9 10">
    <name type="scientific">Megasphaera elsdenii DSM 20460</name>
    <dbReference type="NCBI Taxonomy" id="1064535"/>
    <lineage>
        <taxon>Bacteria</taxon>
        <taxon>Bacillati</taxon>
        <taxon>Bacillota</taxon>
        <taxon>Negativicutes</taxon>
        <taxon>Veillonellales</taxon>
        <taxon>Veillonellaceae</taxon>
        <taxon>Megasphaera</taxon>
    </lineage>
</organism>
<name>G0VQV6_MEGEL</name>
<evidence type="ECO:0000256" key="3">
    <source>
        <dbReference type="ARBA" id="ARBA00022801"/>
    </source>
</evidence>
<dbReference type="GO" id="GO:0006146">
    <property type="term" value="P:adenine catabolic process"/>
    <property type="evidence" value="ECO:0007669"/>
    <property type="project" value="InterPro"/>
</dbReference>
<dbReference type="eggNOG" id="COG1001">
    <property type="taxonomic scope" value="Bacteria"/>
</dbReference>
<keyword evidence="3 6" id="KW-0378">Hydrolase</keyword>
<dbReference type="AlphaFoldDB" id="G0VQV6"/>
<evidence type="ECO:0000256" key="6">
    <source>
        <dbReference type="HAMAP-Rule" id="MF_01518"/>
    </source>
</evidence>
<comment type="similarity">
    <text evidence="1 6">Belongs to the metallo-dependent hydrolases superfamily. Adenine deaminase family.</text>
</comment>
<feature type="domain" description="Adenine deaminase C-terminal" evidence="8">
    <location>
        <begin position="403"/>
        <end position="572"/>
    </location>
</feature>
<dbReference type="SUPFAM" id="SSF51556">
    <property type="entry name" value="Metallo-dependent hydrolases"/>
    <property type="match status" value="1"/>
</dbReference>
<dbReference type="Gene3D" id="3.20.20.140">
    <property type="entry name" value="Metal-dependent hydrolases"/>
    <property type="match status" value="1"/>
</dbReference>
<evidence type="ECO:0000259" key="7">
    <source>
        <dbReference type="Pfam" id="PF01979"/>
    </source>
</evidence>
<evidence type="ECO:0000313" key="10">
    <source>
        <dbReference type="Proteomes" id="UP000010111"/>
    </source>
</evidence>
<dbReference type="PANTHER" id="PTHR11113:SF2">
    <property type="entry name" value="ADENINE DEAMINASE"/>
    <property type="match status" value="1"/>
</dbReference>
<keyword evidence="10" id="KW-1185">Reference proteome</keyword>
<comment type="catalytic activity">
    <reaction evidence="5 6">
        <text>adenine + H2O + H(+) = hypoxanthine + NH4(+)</text>
        <dbReference type="Rhea" id="RHEA:23688"/>
        <dbReference type="ChEBI" id="CHEBI:15377"/>
        <dbReference type="ChEBI" id="CHEBI:15378"/>
        <dbReference type="ChEBI" id="CHEBI:16708"/>
        <dbReference type="ChEBI" id="CHEBI:17368"/>
        <dbReference type="ChEBI" id="CHEBI:28938"/>
        <dbReference type="EC" id="3.5.4.2"/>
    </reaction>
</comment>
<dbReference type="InterPro" id="IPR006680">
    <property type="entry name" value="Amidohydro-rel"/>
</dbReference>
<evidence type="ECO:0000259" key="8">
    <source>
        <dbReference type="Pfam" id="PF13382"/>
    </source>
</evidence>
<dbReference type="Pfam" id="PF01979">
    <property type="entry name" value="Amidohydro_1"/>
    <property type="match status" value="1"/>
</dbReference>
<dbReference type="InterPro" id="IPR026912">
    <property type="entry name" value="Adenine_deam_C"/>
</dbReference>
<sequence>MTMTGNLLKRRIAVARGLEPGDVVLKDCRIVDVYTQTIRTGDIVVADGVIAGVGGPYEGREVIEAHGAYAAPGLIESHIHIESSYVSPEEFGRLVVPLGTTTVVADPHEIVNVCGLAGLRYMMEAAEKTALDIRFMVPSCVPATPFDHSGAVLEADDMKGPLADDRILGVGEFMNCPGILNGDDAVLDKLVAAYEAKKPIDGHSPGISGKDLQAYASARIRTDHECFTLDDVEARLQAGIYVMLRNGSACHDLPNLVKAVTPANLRRFLLCSDDLHPKTIFEKGHLNEHLRLCVAAGLSPEAAITMATLNAADCYHFDDRGALAPGKRADIVLFEDLKDFKALATFIGGRKVAEKGRYSLPFTRADYSAVGSSVCIAGFSEDKLVMHLTSDQVRTIDILPGGVVTEKGQASIRRDDRDDFIYDPQADIVKVAVVERHHGTGNVGLGLLRGYGLKRGAVAVSIAHDSHNIIVAGTNNGDMAAAVKALETQKGGMAIVLDGQVLAAIPLPIAGLMSDQPAAAVDAAMDELYAKAHHILGVSDEVDVIMTLCFMSLPVIPKLKLLDTGLFDVEAFDFVPVELD</sequence>
<evidence type="ECO:0000256" key="4">
    <source>
        <dbReference type="ARBA" id="ARBA00023211"/>
    </source>
</evidence>
<dbReference type="InterPro" id="IPR006679">
    <property type="entry name" value="Adenine_deam"/>
</dbReference>
<dbReference type="InterPro" id="IPR032466">
    <property type="entry name" value="Metal_Hydrolase"/>
</dbReference>
<dbReference type="NCBIfam" id="TIGR01178">
    <property type="entry name" value="ade"/>
    <property type="match status" value="1"/>
</dbReference>
<dbReference type="Proteomes" id="UP000010111">
    <property type="component" value="Chromosome"/>
</dbReference>
<evidence type="ECO:0000256" key="5">
    <source>
        <dbReference type="ARBA" id="ARBA00047720"/>
    </source>
</evidence>
<dbReference type="STRING" id="1064535.MELS_1587"/>
<dbReference type="EMBL" id="HE576794">
    <property type="protein sequence ID" value="CCC73806.1"/>
    <property type="molecule type" value="Genomic_DNA"/>
</dbReference>
<dbReference type="CDD" id="cd01295">
    <property type="entry name" value="AdeC"/>
    <property type="match status" value="1"/>
</dbReference>
<dbReference type="HAMAP" id="MF_01518">
    <property type="entry name" value="Adenine_deamin"/>
    <property type="match status" value="1"/>
</dbReference>
<proteinExistence type="inferred from homology"/>
<dbReference type="PANTHER" id="PTHR11113">
    <property type="entry name" value="N-ACETYLGLUCOSAMINE-6-PHOSPHATE DEACETYLASE"/>
    <property type="match status" value="1"/>
</dbReference>
<evidence type="ECO:0000313" key="9">
    <source>
        <dbReference type="EMBL" id="CCC73806.1"/>
    </source>
</evidence>
<evidence type="ECO:0000256" key="1">
    <source>
        <dbReference type="ARBA" id="ARBA00006773"/>
    </source>
</evidence>
<dbReference type="KEGG" id="med:MELS_1587"/>
<dbReference type="SUPFAM" id="SSF51338">
    <property type="entry name" value="Composite domain of metallo-dependent hydrolases"/>
    <property type="match status" value="1"/>
</dbReference>
<comment type="cofactor">
    <cofactor evidence="6">
        <name>Mn(2+)</name>
        <dbReference type="ChEBI" id="CHEBI:29035"/>
    </cofactor>
</comment>
<dbReference type="Pfam" id="PF13382">
    <property type="entry name" value="Adenine_deam_C"/>
    <property type="match status" value="1"/>
</dbReference>
<evidence type="ECO:0000256" key="2">
    <source>
        <dbReference type="ARBA" id="ARBA00012782"/>
    </source>
</evidence>
<gene>
    <name evidence="6" type="primary">ade</name>
    <name evidence="9" type="ORF">MELS_1587</name>
</gene>
<dbReference type="InterPro" id="IPR011059">
    <property type="entry name" value="Metal-dep_hydrolase_composite"/>
</dbReference>
<feature type="domain" description="Amidohydrolase-related" evidence="7">
    <location>
        <begin position="70"/>
        <end position="352"/>
    </location>
</feature>
<keyword evidence="4 6" id="KW-0464">Manganese</keyword>
<dbReference type="Gene3D" id="2.30.40.10">
    <property type="entry name" value="Urease, subunit C, domain 1"/>
    <property type="match status" value="1"/>
</dbReference>